<dbReference type="RefSeq" id="WP_028010752.1">
    <property type="nucleotide sequence ID" value="NZ_CP019586.1"/>
</dbReference>
<accession>A0A6A7ZW83</accession>
<sequence>MFVTFLRFAENRTGAPDFMSAHNDWIAQGFADGVFFCVGSLQAAAGGAILAHGESRDAYDARIAADPFVVQRVVTAETYEIDPKRTAPVLDFLKSAA</sequence>
<protein>
    <recommendedName>
        <fullName evidence="2">YCII-related domain-containing protein</fullName>
    </recommendedName>
</protein>
<dbReference type="AlphaFoldDB" id="A0A6A7ZW83"/>
<evidence type="ECO:0000313" key="1">
    <source>
        <dbReference type="EMBL" id="MQW06944.1"/>
    </source>
</evidence>
<name>A0A6A7ZW83_RHIML</name>
<proteinExistence type="predicted"/>
<dbReference type="SUPFAM" id="SSF54909">
    <property type="entry name" value="Dimeric alpha+beta barrel"/>
    <property type="match status" value="1"/>
</dbReference>
<organism evidence="1">
    <name type="scientific">Rhizobium meliloti</name>
    <name type="common">Ensifer meliloti</name>
    <name type="synonym">Sinorhizobium meliloti</name>
    <dbReference type="NCBI Taxonomy" id="382"/>
    <lineage>
        <taxon>Bacteria</taxon>
        <taxon>Pseudomonadati</taxon>
        <taxon>Pseudomonadota</taxon>
        <taxon>Alphaproteobacteria</taxon>
        <taxon>Hyphomicrobiales</taxon>
        <taxon>Rhizobiaceae</taxon>
        <taxon>Sinorhizobium/Ensifer group</taxon>
        <taxon>Sinorhizobium</taxon>
    </lineage>
</organism>
<gene>
    <name evidence="1" type="ORF">GHK45_25390</name>
</gene>
<dbReference type="InterPro" id="IPR011008">
    <property type="entry name" value="Dimeric_a/b-barrel"/>
</dbReference>
<reference evidence="1" key="1">
    <citation type="journal article" date="2013" name="Genome Biol.">
        <title>Comparative genomics of the core and accessory genomes of 48 Sinorhizobium strains comprising five genospecies.</title>
        <authorList>
            <person name="Sugawara M."/>
            <person name="Epstein B."/>
            <person name="Badgley B.D."/>
            <person name="Unno T."/>
            <person name="Xu L."/>
            <person name="Reese J."/>
            <person name="Gyaneshwar P."/>
            <person name="Denny R."/>
            <person name="Mudge J."/>
            <person name="Bharti A.K."/>
            <person name="Farmer A.D."/>
            <person name="May G.D."/>
            <person name="Woodward J.E."/>
            <person name="Medigue C."/>
            <person name="Vallenet D."/>
            <person name="Lajus A."/>
            <person name="Rouy Z."/>
            <person name="Martinez-Vaz B."/>
            <person name="Tiffin P."/>
            <person name="Young N.D."/>
            <person name="Sadowsky M.J."/>
        </authorList>
    </citation>
    <scope>NUCLEOTIDE SEQUENCE</scope>
    <source>
        <strain evidence="1">M30</strain>
    </source>
</reference>
<comment type="caution">
    <text evidence="1">The sequence shown here is derived from an EMBL/GenBank/DDBJ whole genome shotgun (WGS) entry which is preliminary data.</text>
</comment>
<dbReference type="Gene3D" id="3.30.70.1060">
    <property type="entry name" value="Dimeric alpha+beta barrel"/>
    <property type="match status" value="1"/>
</dbReference>
<dbReference type="EMBL" id="WISP01000177">
    <property type="protein sequence ID" value="MQW06944.1"/>
    <property type="molecule type" value="Genomic_DNA"/>
</dbReference>
<dbReference type="PANTHER" id="PTHR37828:SF1">
    <property type="entry name" value="YCII-RELATED DOMAIN-CONTAINING PROTEIN"/>
    <property type="match status" value="1"/>
</dbReference>
<dbReference type="PANTHER" id="PTHR37828">
    <property type="entry name" value="GSR2449 PROTEIN"/>
    <property type="match status" value="1"/>
</dbReference>
<evidence type="ECO:0008006" key="2">
    <source>
        <dbReference type="Google" id="ProtNLM"/>
    </source>
</evidence>